<gene>
    <name evidence="1" type="ORF">PM001_LOCUS9067</name>
</gene>
<organism evidence="1 2">
    <name type="scientific">Peronospora matthiolae</name>
    <dbReference type="NCBI Taxonomy" id="2874970"/>
    <lineage>
        <taxon>Eukaryota</taxon>
        <taxon>Sar</taxon>
        <taxon>Stramenopiles</taxon>
        <taxon>Oomycota</taxon>
        <taxon>Peronosporomycetes</taxon>
        <taxon>Peronosporales</taxon>
        <taxon>Peronosporaceae</taxon>
        <taxon>Peronospora</taxon>
    </lineage>
</organism>
<evidence type="ECO:0000313" key="2">
    <source>
        <dbReference type="Proteomes" id="UP001162060"/>
    </source>
</evidence>
<evidence type="ECO:0008006" key="3">
    <source>
        <dbReference type="Google" id="ProtNLM"/>
    </source>
</evidence>
<proteinExistence type="predicted"/>
<dbReference type="EMBL" id="CAKLBY020000071">
    <property type="protein sequence ID" value="CAK7923917.1"/>
    <property type="molecule type" value="Genomic_DNA"/>
</dbReference>
<accession>A0AAV1TRJ9</accession>
<comment type="caution">
    <text evidence="1">The sequence shown here is derived from an EMBL/GenBank/DDBJ whole genome shotgun (WGS) entry which is preliminary data.</text>
</comment>
<protein>
    <recommendedName>
        <fullName evidence="3">Ribulose-1,5-bisphosphate carboxylase/oxygenase large subunit</fullName>
    </recommendedName>
</protein>
<dbReference type="AlphaFoldDB" id="A0AAV1TRJ9"/>
<sequence length="34" mass="3721">MPGFIGCNPKSGDSRANDVMNEMAAYDLPEKKYA</sequence>
<evidence type="ECO:0000313" key="1">
    <source>
        <dbReference type="EMBL" id="CAK7923917.1"/>
    </source>
</evidence>
<name>A0AAV1TRJ9_9STRA</name>
<reference evidence="1" key="1">
    <citation type="submission" date="2024-01" db="EMBL/GenBank/DDBJ databases">
        <authorList>
            <person name="Webb A."/>
        </authorList>
    </citation>
    <scope>NUCLEOTIDE SEQUENCE</scope>
    <source>
        <strain evidence="1">Pm1</strain>
    </source>
</reference>
<dbReference type="Proteomes" id="UP001162060">
    <property type="component" value="Unassembled WGS sequence"/>
</dbReference>